<evidence type="ECO:0000256" key="2">
    <source>
        <dbReference type="SAM" id="Phobius"/>
    </source>
</evidence>
<feature type="region of interest" description="Disordered" evidence="1">
    <location>
        <begin position="1"/>
        <end position="42"/>
    </location>
</feature>
<dbReference type="EMBL" id="JAGFBM010000001">
    <property type="protein sequence ID" value="MBO3084014.1"/>
    <property type="molecule type" value="Genomic_DNA"/>
</dbReference>
<organism evidence="3 4">
    <name type="scientific">Cellulomonas fengjieae</name>
    <dbReference type="NCBI Taxonomy" id="2819978"/>
    <lineage>
        <taxon>Bacteria</taxon>
        <taxon>Bacillati</taxon>
        <taxon>Actinomycetota</taxon>
        <taxon>Actinomycetes</taxon>
        <taxon>Micrococcales</taxon>
        <taxon>Cellulomonadaceae</taxon>
        <taxon>Cellulomonas</taxon>
    </lineage>
</organism>
<feature type="transmembrane region" description="Helical" evidence="2">
    <location>
        <begin position="49"/>
        <end position="69"/>
    </location>
</feature>
<evidence type="ECO:0000256" key="1">
    <source>
        <dbReference type="SAM" id="MobiDB-lite"/>
    </source>
</evidence>
<name>A0ABS3SEU9_9CELL</name>
<comment type="caution">
    <text evidence="3">The sequence shown here is derived from an EMBL/GenBank/DDBJ whole genome shotgun (WGS) entry which is preliminary data.</text>
</comment>
<dbReference type="RefSeq" id="WP_208288841.1">
    <property type="nucleotide sequence ID" value="NZ_CP074404.1"/>
</dbReference>
<keyword evidence="4" id="KW-1185">Reference proteome</keyword>
<proteinExistence type="predicted"/>
<keyword evidence="2" id="KW-0472">Membrane</keyword>
<accession>A0ABS3SEU9</accession>
<sequence>MADRRTGARMQLVEVDDAPSVTTGAQPTPPHGAAPDARAGRPRGTLRRWWPVAALAVLVLTGATVVVSARNGAFVARVAAVPGLVRPLDAAPEPLWQTRASIAPGTVLAADGGLVVLVEGAEAWTVTSHDPVSGAPRWTADVAPVSRSGFESTDVICPASRADLGSLLVCLVREPQVLYSGDVSNQEPPRLAVVPLSARDGARLGGWEVRGDVVGIDRVGDDIVVGTLDDDRHLLVQRRDARTGDVVWSMVTPEVMEAPEQIVTASLHVRPPVVVLHGGQTLVLDVRDGRTLVTGARFGALQVSALGERFATWAPSGGGHVHAIDGSELYPVEGLPAELTADDGSLPDGVIIDEGSQLTAVHEATGAPLWRTQSSLDPRLLVSRRLVASGASTYGVIDATDGTELWEIDTGTALPWYPTSDGTLVLGPGSSPGGGPELWGRGLQDGVRYWSVALPEGVRRVDAVGGVLVVRTEKELVVYG</sequence>
<reference evidence="3 4" key="1">
    <citation type="submission" date="2021-03" db="EMBL/GenBank/DDBJ databases">
        <title>novel species in genus Cellulomonas.</title>
        <authorList>
            <person name="Zhang G."/>
        </authorList>
    </citation>
    <scope>NUCLEOTIDE SEQUENCE [LARGE SCALE GENOMIC DNA]</scope>
    <source>
        <strain evidence="4">zg-ZUI188</strain>
    </source>
</reference>
<evidence type="ECO:0000313" key="3">
    <source>
        <dbReference type="EMBL" id="MBO3084014.1"/>
    </source>
</evidence>
<dbReference type="Proteomes" id="UP000678317">
    <property type="component" value="Unassembled WGS sequence"/>
</dbReference>
<keyword evidence="2" id="KW-0812">Transmembrane</keyword>
<protein>
    <submittedName>
        <fullName evidence="3">Uncharacterized protein</fullName>
    </submittedName>
</protein>
<dbReference type="SUPFAM" id="SSF50998">
    <property type="entry name" value="Quinoprotein alcohol dehydrogenase-like"/>
    <property type="match status" value="1"/>
</dbReference>
<evidence type="ECO:0000313" key="4">
    <source>
        <dbReference type="Proteomes" id="UP000678317"/>
    </source>
</evidence>
<gene>
    <name evidence="3" type="ORF">J4035_05120</name>
</gene>
<keyword evidence="2" id="KW-1133">Transmembrane helix</keyword>
<dbReference type="InterPro" id="IPR011047">
    <property type="entry name" value="Quinoprotein_ADH-like_sf"/>
</dbReference>